<organism evidence="6">
    <name type="scientific">Clastoptera arizonana</name>
    <name type="common">Arizona spittle bug</name>
    <dbReference type="NCBI Taxonomy" id="38151"/>
    <lineage>
        <taxon>Eukaryota</taxon>
        <taxon>Metazoa</taxon>
        <taxon>Ecdysozoa</taxon>
        <taxon>Arthropoda</taxon>
        <taxon>Hexapoda</taxon>
        <taxon>Insecta</taxon>
        <taxon>Pterygota</taxon>
        <taxon>Neoptera</taxon>
        <taxon>Paraneoptera</taxon>
        <taxon>Hemiptera</taxon>
        <taxon>Auchenorrhyncha</taxon>
        <taxon>Cercopoidea</taxon>
        <taxon>Clastopteridae</taxon>
        <taxon>Clastoptera</taxon>
    </lineage>
</organism>
<feature type="region of interest" description="Disordered" evidence="4">
    <location>
        <begin position="68"/>
        <end position="110"/>
    </location>
</feature>
<evidence type="ECO:0000313" key="6">
    <source>
        <dbReference type="EMBL" id="JAS23633.1"/>
    </source>
</evidence>
<dbReference type="GO" id="GO:0008083">
    <property type="term" value="F:growth factor activity"/>
    <property type="evidence" value="ECO:0007669"/>
    <property type="project" value="TreeGrafter"/>
</dbReference>
<dbReference type="GO" id="GO:0021556">
    <property type="term" value="P:central nervous system formation"/>
    <property type="evidence" value="ECO:0007669"/>
    <property type="project" value="TreeGrafter"/>
</dbReference>
<feature type="compositionally biased region" description="Low complexity" evidence="4">
    <location>
        <begin position="440"/>
        <end position="457"/>
    </location>
</feature>
<dbReference type="SUPFAM" id="SSF57501">
    <property type="entry name" value="Cystine-knot cytokines"/>
    <property type="match status" value="1"/>
</dbReference>
<evidence type="ECO:0000256" key="1">
    <source>
        <dbReference type="ARBA" id="ARBA00022729"/>
    </source>
</evidence>
<evidence type="ECO:0000256" key="3">
    <source>
        <dbReference type="ARBA" id="ARBA00023180"/>
    </source>
</evidence>
<keyword evidence="2" id="KW-1015">Disulfide bond</keyword>
<dbReference type="GO" id="GO:0045087">
    <property type="term" value="P:innate immune response"/>
    <property type="evidence" value="ECO:0007669"/>
    <property type="project" value="TreeGrafter"/>
</dbReference>
<dbReference type="InterPro" id="IPR029034">
    <property type="entry name" value="Cystine-knot_cytokine"/>
</dbReference>
<dbReference type="InterPro" id="IPR052444">
    <property type="entry name" value="Spz/Toll_ligand-like"/>
</dbReference>
<dbReference type="GO" id="GO:0005121">
    <property type="term" value="F:Toll binding"/>
    <property type="evidence" value="ECO:0007669"/>
    <property type="project" value="TreeGrafter"/>
</dbReference>
<gene>
    <name evidence="6" type="ORF">g.22278</name>
</gene>
<proteinExistence type="predicted"/>
<sequence length="502" mass="57507">PPPLNMTKDNMTEELMLPISMDIAAMFRGLGREAASARSTLFKNEVNRLKYPPSYRRRPILGSNRRTASVATDMLPPPPPKLRQRIKPPRPFPKIHTNRFPPSLRKPQDQETQSDLECEFFTNSLCLQMEDYPEEAILKSIQSTPNQNSFEALRIDSKQNVSEIMPANMQMERRQGDLKPDDNGPMCSSKIEIARPKRARATSGQWKYIVNTGDYTQTLRLEMCLKPKQSCSYLADNFKSECTQVYNYHRLLTWDQRTGLTMDIFKVPTCCSCHVQGYSYPFVQGNDPAKRHTAESMQVQPQLATKLPTHYIESAESNLVADDPPIHRPSAPKLIIGRRPGIGINLPKRESIPKRPGIVQHRGPPLILNEHENNNLRYPPYDNMVRRTLNRPNVTEAIDERPNYNLIRPTPNQRHPQLPADSIHDSTEFTVATPPPPNTTPNKRNTYTYQTTPQTTPSKRVNYSYHPIIDFFKTSASAGNIEERMDQEEWRPITDGPRLMPK</sequence>
<dbReference type="Gene3D" id="2.10.90.10">
    <property type="entry name" value="Cystine-knot cytokines"/>
    <property type="match status" value="1"/>
</dbReference>
<reference evidence="6" key="1">
    <citation type="submission" date="2015-12" db="EMBL/GenBank/DDBJ databases">
        <title>De novo transcriptome assembly of four potential Pierce s Disease insect vectors from Arizona vineyards.</title>
        <authorList>
            <person name="Tassone E.E."/>
        </authorList>
    </citation>
    <scope>NUCLEOTIDE SEQUENCE</scope>
</reference>
<dbReference type="PANTHER" id="PTHR23199">
    <property type="entry name" value="NEUROTROPHIN 1-RELATED"/>
    <property type="match status" value="1"/>
</dbReference>
<feature type="domain" description="Spaetzle" evidence="5">
    <location>
        <begin position="185"/>
        <end position="275"/>
    </location>
</feature>
<evidence type="ECO:0000256" key="4">
    <source>
        <dbReference type="SAM" id="MobiDB-lite"/>
    </source>
</evidence>
<protein>
    <recommendedName>
        <fullName evidence="5">Spaetzle domain-containing protein</fullName>
    </recommendedName>
</protein>
<dbReference type="GO" id="GO:0005615">
    <property type="term" value="C:extracellular space"/>
    <property type="evidence" value="ECO:0007669"/>
    <property type="project" value="UniProtKB-ARBA"/>
</dbReference>
<dbReference type="EMBL" id="GEDC01013665">
    <property type="protein sequence ID" value="JAS23633.1"/>
    <property type="molecule type" value="Transcribed_RNA"/>
</dbReference>
<dbReference type="InterPro" id="IPR032104">
    <property type="entry name" value="Spaetzle"/>
</dbReference>
<evidence type="ECO:0000259" key="5">
    <source>
        <dbReference type="Pfam" id="PF16077"/>
    </source>
</evidence>
<dbReference type="AlphaFoldDB" id="A0A1B6DD58"/>
<name>A0A1B6DD58_9HEMI</name>
<keyword evidence="1" id="KW-0732">Signal</keyword>
<evidence type="ECO:0000256" key="2">
    <source>
        <dbReference type="ARBA" id="ARBA00023157"/>
    </source>
</evidence>
<feature type="non-terminal residue" evidence="6">
    <location>
        <position position="1"/>
    </location>
</feature>
<dbReference type="PANTHER" id="PTHR23199:SF12">
    <property type="entry name" value="NEUROTROPHIN 1-RELATED"/>
    <property type="match status" value="1"/>
</dbReference>
<accession>A0A1B6DD58</accession>
<keyword evidence="3" id="KW-0325">Glycoprotein</keyword>
<feature type="region of interest" description="Disordered" evidence="4">
    <location>
        <begin position="432"/>
        <end position="460"/>
    </location>
</feature>
<dbReference type="Pfam" id="PF16077">
    <property type="entry name" value="Spaetzle"/>
    <property type="match status" value="1"/>
</dbReference>